<gene>
    <name evidence="1" type="ORF">I9054_012890</name>
</gene>
<dbReference type="RefSeq" id="WP_151781365.1">
    <property type="nucleotide sequence ID" value="NZ_BKNL01000054.1"/>
</dbReference>
<evidence type="ECO:0000313" key="2">
    <source>
        <dbReference type="Proteomes" id="UP000644140"/>
    </source>
</evidence>
<name>A0A8I1AFJ3_ACIBZ</name>
<dbReference type="Proteomes" id="UP000644140">
    <property type="component" value="Chromosome"/>
</dbReference>
<dbReference type="AlphaFoldDB" id="A0A8I1AFJ3"/>
<reference evidence="1" key="1">
    <citation type="submission" date="2022-02" db="EMBL/GenBank/DDBJ databases">
        <title>Characterization of Tn125 harboring carbapenem-resistant Acinetobacter bereziniae clinical isolates.</title>
        <authorList>
            <person name="Wong N.-K."/>
            <person name="Pan Q."/>
        </authorList>
    </citation>
    <scope>NUCLEOTIDE SEQUENCE</scope>
    <source>
        <strain evidence="1">GD03393</strain>
    </source>
</reference>
<dbReference type="EMBL" id="CP092085">
    <property type="protein sequence ID" value="UUN96273.1"/>
    <property type="molecule type" value="Genomic_DNA"/>
</dbReference>
<protein>
    <submittedName>
        <fullName evidence="1">Uncharacterized protein</fullName>
    </submittedName>
</protein>
<organism evidence="1 2">
    <name type="scientific">Acinetobacter bereziniae</name>
    <name type="common">Acinetobacter genomosp. 10</name>
    <dbReference type="NCBI Taxonomy" id="106648"/>
    <lineage>
        <taxon>Bacteria</taxon>
        <taxon>Pseudomonadati</taxon>
        <taxon>Pseudomonadota</taxon>
        <taxon>Gammaproteobacteria</taxon>
        <taxon>Moraxellales</taxon>
        <taxon>Moraxellaceae</taxon>
        <taxon>Acinetobacter</taxon>
    </lineage>
</organism>
<proteinExistence type="predicted"/>
<evidence type="ECO:0000313" key="1">
    <source>
        <dbReference type="EMBL" id="UUN96273.1"/>
    </source>
</evidence>
<sequence>MTIKIKEKSDYLKLLTMLLMALGSAEILANQLDDQDLAEQSVGVVKLSPIIIQAVKQDAQQSVDEQKDLHHKIAQQQADAAKKDEIYSTVLTDFEWQKKDPDPNKPGDKYITPLEKYKIIDIGLNPYQRHDVRITTQDRVTLYIGHEVDPVAYK</sequence>
<accession>A0A8I1AFJ3</accession>